<dbReference type="Pfam" id="PF06445">
    <property type="entry name" value="GyrI-like"/>
    <property type="match status" value="1"/>
</dbReference>
<dbReference type="Proteomes" id="UP000198619">
    <property type="component" value="Unassembled WGS sequence"/>
</dbReference>
<dbReference type="EMBL" id="FOKI01000012">
    <property type="protein sequence ID" value="SFB10968.1"/>
    <property type="molecule type" value="Genomic_DNA"/>
</dbReference>
<gene>
    <name evidence="2" type="ORF">SAMN04488528_101281</name>
</gene>
<feature type="domain" description="GyrI-like small molecule binding" evidence="1">
    <location>
        <begin position="33"/>
        <end position="196"/>
    </location>
</feature>
<evidence type="ECO:0000259" key="1">
    <source>
        <dbReference type="Pfam" id="PF06445"/>
    </source>
</evidence>
<keyword evidence="3" id="KW-1185">Reference proteome</keyword>
<sequence length="204" mass="23880">MINTKLDLKKVNNELFNVKEGEYKKVICDKAYYIAINGEGDPNNNADYTNKVSSLYKVAYKLKFQYKKEGLDFVVMPLSGLWWAEDNNSFVQGGKELWKWTMMIQLPNYIKEDHINNIKGSLNEDELYSSIKDIEFIEYIEGEAYETLYIGSYKNEGDTVKKLHEIIKENGYKLRGKHHEIYLNDPRKTDENKLKTIIRQGIEA</sequence>
<evidence type="ECO:0000313" key="2">
    <source>
        <dbReference type="EMBL" id="SFB10968.1"/>
    </source>
</evidence>
<proteinExistence type="predicted"/>
<protein>
    <recommendedName>
        <fullName evidence="1">GyrI-like small molecule binding domain-containing protein</fullName>
    </recommendedName>
</protein>
<reference evidence="2 3" key="1">
    <citation type="submission" date="2016-10" db="EMBL/GenBank/DDBJ databases">
        <authorList>
            <person name="de Groot N.N."/>
        </authorList>
    </citation>
    <scope>NUCLEOTIDE SEQUENCE [LARGE SCALE GENOMIC DNA]</scope>
    <source>
        <strain evidence="2 3">DSM 12271</strain>
    </source>
</reference>
<dbReference type="Gene3D" id="3.20.80.10">
    <property type="entry name" value="Regulatory factor, effector binding domain"/>
    <property type="match status" value="1"/>
</dbReference>
<dbReference type="InterPro" id="IPR029442">
    <property type="entry name" value="GyrI-like"/>
</dbReference>
<evidence type="ECO:0000313" key="3">
    <source>
        <dbReference type="Proteomes" id="UP000198619"/>
    </source>
</evidence>
<dbReference type="InterPro" id="IPR011256">
    <property type="entry name" value="Reg_factor_effector_dom_sf"/>
</dbReference>
<dbReference type="RefSeq" id="WP_090040884.1">
    <property type="nucleotide sequence ID" value="NZ_FOKI01000012.1"/>
</dbReference>
<dbReference type="OrthoDB" id="4772335at2"/>
<dbReference type="AlphaFoldDB" id="A0A1I0YF25"/>
<dbReference type="SUPFAM" id="SSF55136">
    <property type="entry name" value="Probable bacterial effector-binding domain"/>
    <property type="match status" value="1"/>
</dbReference>
<accession>A0A1I0YF25</accession>
<name>A0A1I0YF25_9CLOT</name>
<organism evidence="2 3">
    <name type="scientific">Clostridium frigidicarnis</name>
    <dbReference type="NCBI Taxonomy" id="84698"/>
    <lineage>
        <taxon>Bacteria</taxon>
        <taxon>Bacillati</taxon>
        <taxon>Bacillota</taxon>
        <taxon>Clostridia</taxon>
        <taxon>Eubacteriales</taxon>
        <taxon>Clostridiaceae</taxon>
        <taxon>Clostridium</taxon>
    </lineage>
</organism>